<dbReference type="InterPro" id="IPR010090">
    <property type="entry name" value="Phage_tape_meas"/>
</dbReference>
<protein>
    <recommendedName>
        <fullName evidence="2">Phage tail tape measure protein domain-containing protein</fullName>
    </recommendedName>
</protein>
<dbReference type="PANTHER" id="PTHR37813">
    <property type="entry name" value="FELS-2 PROPHAGE PROTEIN"/>
    <property type="match status" value="1"/>
</dbReference>
<feature type="domain" description="Phage tail tape measure protein" evidence="2">
    <location>
        <begin position="99"/>
        <end position="288"/>
    </location>
</feature>
<keyword evidence="1" id="KW-1188">Viral release from host cell</keyword>
<accession>A0A0F9Q535</accession>
<gene>
    <name evidence="3" type="ORF">LCGC14_0746860</name>
</gene>
<dbReference type="NCBIfam" id="TIGR01760">
    <property type="entry name" value="tape_meas_TP901"/>
    <property type="match status" value="1"/>
</dbReference>
<name>A0A0F9Q535_9ZZZZ</name>
<reference evidence="3" key="1">
    <citation type="journal article" date="2015" name="Nature">
        <title>Complex archaea that bridge the gap between prokaryotes and eukaryotes.</title>
        <authorList>
            <person name="Spang A."/>
            <person name="Saw J.H."/>
            <person name="Jorgensen S.L."/>
            <person name="Zaremba-Niedzwiedzka K."/>
            <person name="Martijn J."/>
            <person name="Lind A.E."/>
            <person name="van Eijk R."/>
            <person name="Schleper C."/>
            <person name="Guy L."/>
            <person name="Ettema T.J."/>
        </authorList>
    </citation>
    <scope>NUCLEOTIDE SEQUENCE</scope>
</reference>
<sequence>MAESLGSAKLVLMTDSAKLNQGIDTAKVKATQLDTKFKATAASIGRSMAGAGRMLIANFSVPLIGLGTGILKLAANFEKSMNKVRALTGATGDSFAQLEDQAKELGRTTQFSASQAADAMGFLAQAGFDANQIIATMPDTLNLAASAQLDLATTADIVSNIMTGYGLAVDDAGRATDVLTAAFTSANTDLTQLGEAMKFAGPIVSGFGIQFEEAAAALGLMGNAGVQASIAGTSLRGIMIRLADPTKEVKELMDELGINVKNADGSLVSLVEIIEQLEKSGADTSEQVRIFGQRAVLGMTALLGQGSEALREFTTELENSGGTAQRIADIQMEGLSGALLRLKSAFEALAISIGDTGLLDWVTKMVTGITALVSWSTEIQIAFASWGIQIEKIRASMQEFLGVMTDPRRLKAAEDNLIALVTQLNEIDSVGKVVAKTFKKFGDNVKDAGDNIKDVTDIVEDWDKAINESAKRVEAGRQLVIGWGTAIGLAEDDIWAMIGAHESWEAVVEATKPTLEEFMRLIIAQFGEGSVQAGLFADAVEEAMATVEETTKAAAAAAAEALKEEFREAALVVSGALGGFADLAQVLGGDWWNFFKALAIAEASINTWVAATRALATLGPILGPIAAAGMIAAGFARVAQIQAMQPPEFHTGGLVGRNQLAPFPGAQTGEGLAILREGERVSTPEQMPSRQITINIPRGTFVWSDNQMRAFIDRLAEVIGDDSTRLRGLVI</sequence>
<dbReference type="PANTHER" id="PTHR37813:SF1">
    <property type="entry name" value="FELS-2 PROPHAGE PROTEIN"/>
    <property type="match status" value="1"/>
</dbReference>
<dbReference type="AlphaFoldDB" id="A0A0F9Q535"/>
<dbReference type="EMBL" id="LAZR01001783">
    <property type="protein sequence ID" value="KKN39090.1"/>
    <property type="molecule type" value="Genomic_DNA"/>
</dbReference>
<evidence type="ECO:0000313" key="3">
    <source>
        <dbReference type="EMBL" id="KKN39090.1"/>
    </source>
</evidence>
<evidence type="ECO:0000259" key="2">
    <source>
        <dbReference type="Pfam" id="PF10145"/>
    </source>
</evidence>
<comment type="caution">
    <text evidence="3">The sequence shown here is derived from an EMBL/GenBank/DDBJ whole genome shotgun (WGS) entry which is preliminary data.</text>
</comment>
<organism evidence="3">
    <name type="scientific">marine sediment metagenome</name>
    <dbReference type="NCBI Taxonomy" id="412755"/>
    <lineage>
        <taxon>unclassified sequences</taxon>
        <taxon>metagenomes</taxon>
        <taxon>ecological metagenomes</taxon>
    </lineage>
</organism>
<dbReference type="Pfam" id="PF10145">
    <property type="entry name" value="PhageMin_Tail"/>
    <property type="match status" value="1"/>
</dbReference>
<evidence type="ECO:0000256" key="1">
    <source>
        <dbReference type="ARBA" id="ARBA00022612"/>
    </source>
</evidence>
<proteinExistence type="predicted"/>